<organism evidence="3 4">
    <name type="scientific">Brachybacterium kimchii</name>
    <dbReference type="NCBI Taxonomy" id="2942909"/>
    <lineage>
        <taxon>Bacteria</taxon>
        <taxon>Bacillati</taxon>
        <taxon>Actinomycetota</taxon>
        <taxon>Actinomycetes</taxon>
        <taxon>Micrococcales</taxon>
        <taxon>Dermabacteraceae</taxon>
        <taxon>Brachybacterium</taxon>
    </lineage>
</organism>
<dbReference type="InterPro" id="IPR041413">
    <property type="entry name" value="MLTR_LBD"/>
</dbReference>
<dbReference type="InterPro" id="IPR010982">
    <property type="entry name" value="Lambda_DNA-bd_dom_sf"/>
</dbReference>
<sequence length="305" mass="33269">MEIKREVRDFLMSRRARVTPQMAGLPYAGGGDRRVPGLRREEVAMLAGVSVEYYTRMERGALGGASESVLEALVWVLQLDDDERAHLHDLARSVGAPSRTRERPGREPAVTDAVQQVLDSMSVPAVVMNTRMDLVAANDLGRALYPGPFSMAGQANFARFAFLDSRAADFYADFEGAKNFTVSLLRAAAGRDPLDTELSNLIGELAARSQDFSARWGKHNVHRHTQGRKTFHHPGVGTLELVYTDLALPGDPTISMTTYTAAPDSPSADALELLGAWARTQQEEQGRAEAGPDSREQEQGSAHHG</sequence>
<evidence type="ECO:0000313" key="3">
    <source>
        <dbReference type="EMBL" id="UQN30903.1"/>
    </source>
</evidence>
<dbReference type="SUPFAM" id="SSF47413">
    <property type="entry name" value="lambda repressor-like DNA-binding domains"/>
    <property type="match status" value="1"/>
</dbReference>
<feature type="region of interest" description="Disordered" evidence="1">
    <location>
        <begin position="276"/>
        <end position="305"/>
    </location>
</feature>
<dbReference type="Proteomes" id="UP001055868">
    <property type="component" value="Chromosome"/>
</dbReference>
<dbReference type="InterPro" id="IPR001387">
    <property type="entry name" value="Cro/C1-type_HTH"/>
</dbReference>
<dbReference type="CDD" id="cd00093">
    <property type="entry name" value="HTH_XRE"/>
    <property type="match status" value="1"/>
</dbReference>
<dbReference type="Gene3D" id="1.10.260.40">
    <property type="entry name" value="lambda repressor-like DNA-binding domains"/>
    <property type="match status" value="1"/>
</dbReference>
<feature type="compositionally biased region" description="Basic and acidic residues" evidence="1">
    <location>
        <begin position="281"/>
        <end position="298"/>
    </location>
</feature>
<evidence type="ECO:0000259" key="2">
    <source>
        <dbReference type="Pfam" id="PF17765"/>
    </source>
</evidence>
<protein>
    <submittedName>
        <fullName evidence="3">Helix-turn-helix transcriptional regulator</fullName>
    </submittedName>
</protein>
<evidence type="ECO:0000256" key="1">
    <source>
        <dbReference type="SAM" id="MobiDB-lite"/>
    </source>
</evidence>
<keyword evidence="4" id="KW-1185">Reference proteome</keyword>
<dbReference type="Pfam" id="PF17765">
    <property type="entry name" value="MLTR_LBD"/>
    <property type="match status" value="1"/>
</dbReference>
<proteinExistence type="predicted"/>
<evidence type="ECO:0000313" key="4">
    <source>
        <dbReference type="Proteomes" id="UP001055868"/>
    </source>
</evidence>
<dbReference type="EMBL" id="CP097218">
    <property type="protein sequence ID" value="UQN30903.1"/>
    <property type="molecule type" value="Genomic_DNA"/>
</dbReference>
<feature type="domain" description="MmyB-like transcription regulator ligand binding" evidence="2">
    <location>
        <begin position="110"/>
        <end position="274"/>
    </location>
</feature>
<dbReference type="PANTHER" id="PTHR35010">
    <property type="entry name" value="BLL4672 PROTEIN-RELATED"/>
    <property type="match status" value="1"/>
</dbReference>
<name>A0ABY4N8M8_9MICO</name>
<accession>A0ABY4N8M8</accession>
<dbReference type="Pfam" id="PF13560">
    <property type="entry name" value="HTH_31"/>
    <property type="match status" value="1"/>
</dbReference>
<reference evidence="3" key="1">
    <citation type="submission" date="2022-05" db="EMBL/GenBank/DDBJ databases">
        <title>Genomic analysis of Brachybacterium sp. CBA3104.</title>
        <authorList>
            <person name="Roh S.W."/>
            <person name="Kim Y.B."/>
            <person name="Kim Y."/>
        </authorList>
    </citation>
    <scope>NUCLEOTIDE SEQUENCE</scope>
    <source>
        <strain evidence="3">CBA3104</strain>
    </source>
</reference>
<dbReference type="PANTHER" id="PTHR35010:SF2">
    <property type="entry name" value="BLL4672 PROTEIN"/>
    <property type="match status" value="1"/>
</dbReference>
<dbReference type="Gene3D" id="3.30.450.180">
    <property type="match status" value="1"/>
</dbReference>
<gene>
    <name evidence="3" type="ORF">M4486_06300</name>
</gene>